<reference evidence="10 11" key="1">
    <citation type="submission" date="2017-11" db="EMBL/GenBank/DDBJ databases">
        <title>Reclassification of Bisgaard taxon 7 as Conservatibacter flavescens gen. nov., sp. nov.</title>
        <authorList>
            <person name="Christensen H."/>
        </authorList>
    </citation>
    <scope>NUCLEOTIDE SEQUENCE [LARGE SCALE GENOMIC DNA]</scope>
    <source>
        <strain evidence="10 11">7_4</strain>
    </source>
</reference>
<dbReference type="Pfam" id="PF01494">
    <property type="entry name" value="FAD_binding_3"/>
    <property type="match status" value="1"/>
</dbReference>
<dbReference type="InterPro" id="IPR036188">
    <property type="entry name" value="FAD/NAD-bd_sf"/>
</dbReference>
<evidence type="ECO:0000259" key="9">
    <source>
        <dbReference type="Pfam" id="PF01494"/>
    </source>
</evidence>
<name>A0A2M8S067_9PAST</name>
<accession>A0A2M8S067</accession>
<dbReference type="UniPathway" id="UPA00232"/>
<dbReference type="InterPro" id="IPR002938">
    <property type="entry name" value="FAD-bd"/>
</dbReference>
<dbReference type="GO" id="GO:0019168">
    <property type="term" value="F:2-polyprenylphenol 6-hydroxylase activity"/>
    <property type="evidence" value="ECO:0007669"/>
    <property type="project" value="TreeGrafter"/>
</dbReference>
<protein>
    <submittedName>
        <fullName evidence="10">FAD-dependent 2-octaprenylphenol hydroxylase</fullName>
    </submittedName>
</protein>
<organism evidence="10 11">
    <name type="scientific">Conservatibacter flavescens</name>
    <dbReference type="NCBI Taxonomy" id="28161"/>
    <lineage>
        <taxon>Bacteria</taxon>
        <taxon>Pseudomonadati</taxon>
        <taxon>Pseudomonadota</taxon>
        <taxon>Gammaproteobacteria</taxon>
        <taxon>Pasteurellales</taxon>
        <taxon>Pasteurellaceae</taxon>
        <taxon>Conservatibacter</taxon>
    </lineage>
</organism>
<comment type="pathway">
    <text evidence="2">Cofactor biosynthesis; ubiquinone biosynthesis.</text>
</comment>
<dbReference type="GO" id="GO:0110142">
    <property type="term" value="C:ubiquinone biosynthesis complex"/>
    <property type="evidence" value="ECO:0007669"/>
    <property type="project" value="UniProtKB-ARBA"/>
</dbReference>
<dbReference type="PANTHER" id="PTHR43876:SF7">
    <property type="entry name" value="UBIQUINONE BIOSYNTHESIS MONOOXYGENASE COQ6, MITOCHONDRIAL"/>
    <property type="match status" value="1"/>
</dbReference>
<dbReference type="FunFam" id="3.50.50.60:FF:000021">
    <property type="entry name" value="Ubiquinone biosynthesis monooxygenase COQ6"/>
    <property type="match status" value="1"/>
</dbReference>
<dbReference type="PRINTS" id="PR00420">
    <property type="entry name" value="RNGMNOXGNASE"/>
</dbReference>
<keyword evidence="5" id="KW-0274">FAD</keyword>
<comment type="subunit">
    <text evidence="8">Component of the Ubi complex metabolon, which regroups five ubiquinone biosynthesis proteins (UbiE, UbiF, UbiG, UbiH and UbiI) and two accessory factors (UbiK and the lipid-binding protein UbiJ).</text>
</comment>
<evidence type="ECO:0000256" key="4">
    <source>
        <dbReference type="ARBA" id="ARBA00022630"/>
    </source>
</evidence>
<feature type="domain" description="FAD-binding" evidence="9">
    <location>
        <begin position="4"/>
        <end position="344"/>
    </location>
</feature>
<evidence type="ECO:0000256" key="8">
    <source>
        <dbReference type="ARBA" id="ARBA00065734"/>
    </source>
</evidence>
<dbReference type="AlphaFoldDB" id="A0A2M8S067"/>
<proteinExistence type="inferred from homology"/>
<evidence type="ECO:0000313" key="11">
    <source>
        <dbReference type="Proteomes" id="UP000229329"/>
    </source>
</evidence>
<evidence type="ECO:0000256" key="5">
    <source>
        <dbReference type="ARBA" id="ARBA00022827"/>
    </source>
</evidence>
<evidence type="ECO:0000256" key="3">
    <source>
        <dbReference type="ARBA" id="ARBA00005349"/>
    </source>
</evidence>
<dbReference type="SUPFAM" id="SSF51905">
    <property type="entry name" value="FAD/NAD(P)-binding domain"/>
    <property type="match status" value="1"/>
</dbReference>
<evidence type="ECO:0000256" key="1">
    <source>
        <dbReference type="ARBA" id="ARBA00001974"/>
    </source>
</evidence>
<comment type="cofactor">
    <cofactor evidence="1">
        <name>FAD</name>
        <dbReference type="ChEBI" id="CHEBI:57692"/>
    </cofactor>
</comment>
<comment type="similarity">
    <text evidence="3">Belongs to the UbiH/COQ6 family.</text>
</comment>
<dbReference type="Gene3D" id="3.50.50.60">
    <property type="entry name" value="FAD/NAD(P)-binding domain"/>
    <property type="match status" value="2"/>
</dbReference>
<comment type="caution">
    <text evidence="10">The sequence shown here is derived from an EMBL/GenBank/DDBJ whole genome shotgun (WGS) entry which is preliminary data.</text>
</comment>
<keyword evidence="7" id="KW-0503">Monooxygenase</keyword>
<dbReference type="NCBIfam" id="TIGR01988">
    <property type="entry name" value="Ubi-OHases"/>
    <property type="match status" value="1"/>
</dbReference>
<dbReference type="RefSeq" id="WP_100289615.1">
    <property type="nucleotide sequence ID" value="NZ_PHHA01000028.1"/>
</dbReference>
<evidence type="ECO:0000256" key="2">
    <source>
        <dbReference type="ARBA" id="ARBA00004749"/>
    </source>
</evidence>
<evidence type="ECO:0000256" key="7">
    <source>
        <dbReference type="ARBA" id="ARBA00023033"/>
    </source>
</evidence>
<evidence type="ECO:0000313" key="10">
    <source>
        <dbReference type="EMBL" id="PJG84537.1"/>
    </source>
</evidence>
<keyword evidence="6" id="KW-0560">Oxidoreductase</keyword>
<keyword evidence="11" id="KW-1185">Reference proteome</keyword>
<sequence length="389" mass="43495">MKHVDVIIIGGGMVGLALAARLKQSSLSLCIIEAFPPALDFSSYAPRVSALNLSSEKLLQQIGIWQELQQLRLTPYDKMTIWEKDSFGRLDFTTQGLGINHLGHIAENHLIQGILWQHVMQQKNVDIITALPHRLDINPHTAILQLDNHEMISAKLVVGADGANSWVRQQANIPLVFHDYGHHALVCNVNTQEPHNHCARQIFSSDSILAFLPLDKPNLCSIVWSLPPEQAKQLHSCDEISFNKALNVAFDGQLGLCQITSERKIFPLTARYARNFAHPRIALIGDAAHTIHPLAGLGVNLGFQDVESLAKTLLENEAAHLDIGEYRYLRHYERTRKVEAMKMLAAMQGLKSLFEGDHPLKKWVRGIGLATTQQLNFVKDQLIKQALNL</sequence>
<dbReference type="InterPro" id="IPR051205">
    <property type="entry name" value="UbiH/COQ6_monooxygenase"/>
</dbReference>
<keyword evidence="4" id="KW-0285">Flavoprotein</keyword>
<dbReference type="GO" id="GO:0006744">
    <property type="term" value="P:ubiquinone biosynthetic process"/>
    <property type="evidence" value="ECO:0007669"/>
    <property type="project" value="UniProtKB-UniPathway"/>
</dbReference>
<dbReference type="GO" id="GO:0071949">
    <property type="term" value="F:FAD binding"/>
    <property type="evidence" value="ECO:0007669"/>
    <property type="project" value="InterPro"/>
</dbReference>
<dbReference type="EMBL" id="PHHA01000028">
    <property type="protein sequence ID" value="PJG84537.1"/>
    <property type="molecule type" value="Genomic_DNA"/>
</dbReference>
<dbReference type="Proteomes" id="UP000229329">
    <property type="component" value="Unassembled WGS sequence"/>
</dbReference>
<dbReference type="PANTHER" id="PTHR43876">
    <property type="entry name" value="UBIQUINONE BIOSYNTHESIS MONOOXYGENASE COQ6, MITOCHONDRIAL"/>
    <property type="match status" value="1"/>
</dbReference>
<dbReference type="InterPro" id="IPR010971">
    <property type="entry name" value="UbiH/COQ6"/>
</dbReference>
<evidence type="ECO:0000256" key="6">
    <source>
        <dbReference type="ARBA" id="ARBA00023002"/>
    </source>
</evidence>
<gene>
    <name evidence="10" type="ORF">CVP05_10985</name>
</gene>
<dbReference type="OrthoDB" id="9769565at2"/>